<evidence type="ECO:0000313" key="2">
    <source>
        <dbReference type="Proteomes" id="UP000814128"/>
    </source>
</evidence>
<reference evidence="1" key="2">
    <citation type="journal article" date="2022" name="New Phytol.">
        <title>Evolutionary transition to the ectomycorrhizal habit in the genomes of a hyperdiverse lineage of mushroom-forming fungi.</title>
        <authorList>
            <person name="Looney B."/>
            <person name="Miyauchi S."/>
            <person name="Morin E."/>
            <person name="Drula E."/>
            <person name="Courty P.E."/>
            <person name="Kohler A."/>
            <person name="Kuo A."/>
            <person name="LaButti K."/>
            <person name="Pangilinan J."/>
            <person name="Lipzen A."/>
            <person name="Riley R."/>
            <person name="Andreopoulos W."/>
            <person name="He G."/>
            <person name="Johnson J."/>
            <person name="Nolan M."/>
            <person name="Tritt A."/>
            <person name="Barry K.W."/>
            <person name="Grigoriev I.V."/>
            <person name="Nagy L.G."/>
            <person name="Hibbett D."/>
            <person name="Henrissat B."/>
            <person name="Matheny P.B."/>
            <person name="Labbe J."/>
            <person name="Martin F.M."/>
        </authorList>
    </citation>
    <scope>NUCLEOTIDE SEQUENCE</scope>
    <source>
        <strain evidence="1">EC-137</strain>
    </source>
</reference>
<comment type="caution">
    <text evidence="1">The sequence shown here is derived from an EMBL/GenBank/DDBJ whole genome shotgun (WGS) entry which is preliminary data.</text>
</comment>
<name>A0ACB8QPU6_9AGAM</name>
<evidence type="ECO:0000313" key="1">
    <source>
        <dbReference type="EMBL" id="KAI0033570.1"/>
    </source>
</evidence>
<sequence>MEYSQLAEYADTKLRARVRDHIVQDVQVIEKVLSSFRTMKNSLLPVARLPSELLLHIALSLLPDYALQTEVPDSYDHPKPASLYVYTHDHRQYLKESRRSLHALSLVAKLWHGPAQEALYTCIFVNYWPHVATSLNRTLTDNPTLARHIRRLVIYISWAGCTLDPEYASLIRLTSRLSVLTLDLVPDPFGTELSEWLYSIAEAITSGCSLSLRCVQMFGNWAATDTAICQFLHHTPQLHTFVFKGNPIKSVPNDTPRLPSLQHLSFFYVENGFSRPASDIWPEATPAFPSLTHICIDLEKWMGGQRSQYTTLLQKQSSIATMVTLFHPTQPPKDAVLLEDYTAVWAAISPVKRIQNIIMPMWDENIDCSSYFPLSHPPKATHLGFHLHALGPSWEETAANDCSAVRYLAGFLSSYSYNGIVHFTNPNHVERLCLAASEHASGSRLSSSAGSLRVVDHLGNPLPIIFDVSRPLSLKRKRTESDSGSDADSDSDV</sequence>
<proteinExistence type="predicted"/>
<reference evidence="1" key="1">
    <citation type="submission" date="2021-02" db="EMBL/GenBank/DDBJ databases">
        <authorList>
            <consortium name="DOE Joint Genome Institute"/>
            <person name="Ahrendt S."/>
            <person name="Looney B.P."/>
            <person name="Miyauchi S."/>
            <person name="Morin E."/>
            <person name="Drula E."/>
            <person name="Courty P.E."/>
            <person name="Chicoki N."/>
            <person name="Fauchery L."/>
            <person name="Kohler A."/>
            <person name="Kuo A."/>
            <person name="Labutti K."/>
            <person name="Pangilinan J."/>
            <person name="Lipzen A."/>
            <person name="Riley R."/>
            <person name="Andreopoulos W."/>
            <person name="He G."/>
            <person name="Johnson J."/>
            <person name="Barry K.W."/>
            <person name="Grigoriev I.V."/>
            <person name="Nagy L."/>
            <person name="Hibbett D."/>
            <person name="Henrissat B."/>
            <person name="Matheny P.B."/>
            <person name="Labbe J."/>
            <person name="Martin F."/>
        </authorList>
    </citation>
    <scope>NUCLEOTIDE SEQUENCE</scope>
    <source>
        <strain evidence="1">EC-137</strain>
    </source>
</reference>
<dbReference type="Proteomes" id="UP000814128">
    <property type="component" value="Unassembled WGS sequence"/>
</dbReference>
<keyword evidence="2" id="KW-1185">Reference proteome</keyword>
<protein>
    <submittedName>
        <fullName evidence="1">Uncharacterized protein</fullName>
    </submittedName>
</protein>
<gene>
    <name evidence="1" type="ORF">K488DRAFT_84768</name>
</gene>
<organism evidence="1 2">
    <name type="scientific">Vararia minispora EC-137</name>
    <dbReference type="NCBI Taxonomy" id="1314806"/>
    <lineage>
        <taxon>Eukaryota</taxon>
        <taxon>Fungi</taxon>
        <taxon>Dikarya</taxon>
        <taxon>Basidiomycota</taxon>
        <taxon>Agaricomycotina</taxon>
        <taxon>Agaricomycetes</taxon>
        <taxon>Russulales</taxon>
        <taxon>Lachnocladiaceae</taxon>
        <taxon>Vararia</taxon>
    </lineage>
</organism>
<dbReference type="EMBL" id="MU273516">
    <property type="protein sequence ID" value="KAI0033570.1"/>
    <property type="molecule type" value="Genomic_DNA"/>
</dbReference>
<accession>A0ACB8QPU6</accession>